<evidence type="ECO:0000256" key="10">
    <source>
        <dbReference type="ARBA" id="ARBA00022691"/>
    </source>
</evidence>
<protein>
    <recommendedName>
        <fullName evidence="6 15">tRNA (guanine-N(1)-)-methyltransferase</fullName>
        <ecNumber evidence="5 15">2.1.1.228</ecNumber>
    </recommendedName>
    <alternativeName>
        <fullName evidence="12 15">M1G-methyltransferase</fullName>
    </alternativeName>
    <alternativeName>
        <fullName evidence="13 15">tRNA [GM37] methyltransferase</fullName>
    </alternativeName>
</protein>
<evidence type="ECO:0000256" key="11">
    <source>
        <dbReference type="ARBA" id="ARBA00022694"/>
    </source>
</evidence>
<comment type="subcellular location">
    <subcellularLocation>
        <location evidence="2 15 17">Cytoplasm</location>
    </subcellularLocation>
</comment>
<dbReference type="NCBIfam" id="TIGR00088">
    <property type="entry name" value="trmD"/>
    <property type="match status" value="1"/>
</dbReference>
<dbReference type="Proteomes" id="UP000464178">
    <property type="component" value="Chromosome"/>
</dbReference>
<evidence type="ECO:0000256" key="8">
    <source>
        <dbReference type="ARBA" id="ARBA00022603"/>
    </source>
</evidence>
<dbReference type="InterPro" id="IPR029028">
    <property type="entry name" value="Alpha/beta_knot_MTases"/>
</dbReference>
<evidence type="ECO:0000313" key="20">
    <source>
        <dbReference type="EMBL" id="VTR93701.1"/>
    </source>
</evidence>
<evidence type="ECO:0000256" key="14">
    <source>
        <dbReference type="ARBA" id="ARBA00047783"/>
    </source>
</evidence>
<evidence type="ECO:0000256" key="2">
    <source>
        <dbReference type="ARBA" id="ARBA00004496"/>
    </source>
</evidence>
<dbReference type="GO" id="GO:0002939">
    <property type="term" value="P:tRNA N1-guanine methylation"/>
    <property type="evidence" value="ECO:0007669"/>
    <property type="project" value="TreeGrafter"/>
</dbReference>
<organism evidence="20 21">
    <name type="scientific">Gemmata massiliana</name>
    <dbReference type="NCBI Taxonomy" id="1210884"/>
    <lineage>
        <taxon>Bacteria</taxon>
        <taxon>Pseudomonadati</taxon>
        <taxon>Planctomycetota</taxon>
        <taxon>Planctomycetia</taxon>
        <taxon>Gemmatales</taxon>
        <taxon>Gemmataceae</taxon>
        <taxon>Gemmata</taxon>
    </lineage>
</organism>
<dbReference type="Pfam" id="PF01746">
    <property type="entry name" value="tRNA_m1G_MT"/>
    <property type="match status" value="1"/>
</dbReference>
<evidence type="ECO:0000256" key="4">
    <source>
        <dbReference type="ARBA" id="ARBA00011738"/>
    </source>
</evidence>
<evidence type="ECO:0000259" key="19">
    <source>
        <dbReference type="Pfam" id="PF01746"/>
    </source>
</evidence>
<dbReference type="InterPro" id="IPR023148">
    <property type="entry name" value="tRNA_m1G_MeTrfase_C_sf"/>
</dbReference>
<dbReference type="InterPro" id="IPR029026">
    <property type="entry name" value="tRNA_m1G_MTases_N"/>
</dbReference>
<comment type="function">
    <text evidence="1 15 17">Specifically methylates guanosine-37 in various tRNAs.</text>
</comment>
<dbReference type="InterPro" id="IPR016009">
    <property type="entry name" value="tRNA_MeTrfase_TRMD/TRM10"/>
</dbReference>
<comment type="similarity">
    <text evidence="3 15 17">Belongs to the RNA methyltransferase TrmD family.</text>
</comment>
<proteinExistence type="inferred from homology"/>
<name>A0A6P2CXJ3_9BACT</name>
<dbReference type="EC" id="2.1.1.228" evidence="5 15"/>
<dbReference type="Gene3D" id="3.40.1280.10">
    <property type="match status" value="1"/>
</dbReference>
<keyword evidence="11 15" id="KW-0819">tRNA processing</keyword>
<evidence type="ECO:0000256" key="5">
    <source>
        <dbReference type="ARBA" id="ARBA00012807"/>
    </source>
</evidence>
<evidence type="ECO:0000256" key="15">
    <source>
        <dbReference type="HAMAP-Rule" id="MF_00605"/>
    </source>
</evidence>
<evidence type="ECO:0000256" key="18">
    <source>
        <dbReference type="SAM" id="MobiDB-lite"/>
    </source>
</evidence>
<dbReference type="HAMAP" id="MF_00605">
    <property type="entry name" value="TrmD"/>
    <property type="match status" value="1"/>
</dbReference>
<keyword evidence="10 15" id="KW-0949">S-adenosyl-L-methionine</keyword>
<keyword evidence="21" id="KW-1185">Reference proteome</keyword>
<dbReference type="CDD" id="cd18080">
    <property type="entry name" value="TrmD-like"/>
    <property type="match status" value="1"/>
</dbReference>
<evidence type="ECO:0000256" key="9">
    <source>
        <dbReference type="ARBA" id="ARBA00022679"/>
    </source>
</evidence>
<evidence type="ECO:0000256" key="12">
    <source>
        <dbReference type="ARBA" id="ARBA00029736"/>
    </source>
</evidence>
<keyword evidence="8 15" id="KW-0489">Methyltransferase</keyword>
<evidence type="ECO:0000256" key="1">
    <source>
        <dbReference type="ARBA" id="ARBA00002634"/>
    </source>
</evidence>
<evidence type="ECO:0000256" key="3">
    <source>
        <dbReference type="ARBA" id="ARBA00007630"/>
    </source>
</evidence>
<dbReference type="AlphaFoldDB" id="A0A6P2CXJ3"/>
<evidence type="ECO:0000256" key="17">
    <source>
        <dbReference type="RuleBase" id="RU003464"/>
    </source>
</evidence>
<comment type="subunit">
    <text evidence="4 15 17">Homodimer.</text>
</comment>
<reference evidence="20 21" key="1">
    <citation type="submission" date="2019-05" db="EMBL/GenBank/DDBJ databases">
        <authorList>
            <consortium name="Science for Life Laboratories"/>
        </authorList>
    </citation>
    <scope>NUCLEOTIDE SEQUENCE [LARGE SCALE GENOMIC DNA]</scope>
    <source>
        <strain evidence="20">Soil9</strain>
    </source>
</reference>
<accession>A0A6P2CXJ3</accession>
<dbReference type="SUPFAM" id="SSF75217">
    <property type="entry name" value="alpha/beta knot"/>
    <property type="match status" value="1"/>
</dbReference>
<keyword evidence="9 15" id="KW-0808">Transferase</keyword>
<evidence type="ECO:0000256" key="16">
    <source>
        <dbReference type="PIRSR" id="PIRSR000386-1"/>
    </source>
</evidence>
<evidence type="ECO:0000313" key="21">
    <source>
        <dbReference type="Proteomes" id="UP000464178"/>
    </source>
</evidence>
<feature type="region of interest" description="Disordered" evidence="18">
    <location>
        <begin position="212"/>
        <end position="252"/>
    </location>
</feature>
<evidence type="ECO:0000256" key="6">
    <source>
        <dbReference type="ARBA" id="ARBA00014679"/>
    </source>
</evidence>
<keyword evidence="7 15" id="KW-0963">Cytoplasm</keyword>
<feature type="domain" description="tRNA methyltransferase TRMD/TRM10-type" evidence="19">
    <location>
        <begin position="5"/>
        <end position="223"/>
    </location>
</feature>
<dbReference type="GO" id="GO:0005829">
    <property type="term" value="C:cytosol"/>
    <property type="evidence" value="ECO:0007669"/>
    <property type="project" value="TreeGrafter"/>
</dbReference>
<dbReference type="KEGG" id="gms:SOIL9_40130"/>
<comment type="catalytic activity">
    <reaction evidence="14 15 17">
        <text>guanosine(37) in tRNA + S-adenosyl-L-methionine = N(1)-methylguanosine(37) in tRNA + S-adenosyl-L-homocysteine + H(+)</text>
        <dbReference type="Rhea" id="RHEA:36899"/>
        <dbReference type="Rhea" id="RHEA-COMP:10145"/>
        <dbReference type="Rhea" id="RHEA-COMP:10147"/>
        <dbReference type="ChEBI" id="CHEBI:15378"/>
        <dbReference type="ChEBI" id="CHEBI:57856"/>
        <dbReference type="ChEBI" id="CHEBI:59789"/>
        <dbReference type="ChEBI" id="CHEBI:73542"/>
        <dbReference type="ChEBI" id="CHEBI:74269"/>
        <dbReference type="EC" id="2.1.1.228"/>
    </reaction>
</comment>
<comment type="caution">
    <text evidence="15">Lacks conserved residue(s) required for the propagation of feature annotation.</text>
</comment>
<dbReference type="PIRSF" id="PIRSF000386">
    <property type="entry name" value="tRNA_mtase"/>
    <property type="match status" value="1"/>
</dbReference>
<dbReference type="PANTHER" id="PTHR46417">
    <property type="entry name" value="TRNA (GUANINE-N(1)-)-METHYLTRANSFERASE"/>
    <property type="match status" value="1"/>
</dbReference>
<feature type="compositionally biased region" description="Basic and acidic residues" evidence="18">
    <location>
        <begin position="212"/>
        <end position="227"/>
    </location>
</feature>
<sequence>MNRTIRFDVLTLFPGIFDGYVRQSLLEDAIQAARVQVHAWNMRDWTQDKHQRVDDRPFGGGPGMVLMAQPVIDCVQAVQQKADPPGKVVMLTPAGERLTQRTVEKLAQEPRLLLLCGRYEGFDDRIRHLLNPWEISVGDFVCNGGEVPAMVLIDTVIRLIPGVLGHEQSAADESHSEDGRIEYPQYTRPRVFNGLEVPEILLSGNHQAVAKWRREQSELRSRKDSTPRDAGPQTGGNESTGREAGAAQNKPS</sequence>
<dbReference type="Gene3D" id="1.10.1270.20">
    <property type="entry name" value="tRNA(m1g37)methyltransferase, domain 2"/>
    <property type="match status" value="1"/>
</dbReference>
<feature type="binding site" evidence="15 16">
    <location>
        <position position="117"/>
    </location>
    <ligand>
        <name>S-adenosyl-L-methionine</name>
        <dbReference type="ChEBI" id="CHEBI:59789"/>
    </ligand>
</feature>
<dbReference type="PANTHER" id="PTHR46417:SF1">
    <property type="entry name" value="TRNA (GUANINE-N(1)-)-METHYLTRANSFERASE"/>
    <property type="match status" value="1"/>
</dbReference>
<dbReference type="FunFam" id="3.40.1280.10:FF:000001">
    <property type="entry name" value="tRNA (guanine-N(1)-)-methyltransferase"/>
    <property type="match status" value="1"/>
</dbReference>
<dbReference type="GO" id="GO:0052906">
    <property type="term" value="F:tRNA (guanine(37)-N1)-methyltransferase activity"/>
    <property type="evidence" value="ECO:0007669"/>
    <property type="project" value="UniProtKB-UniRule"/>
</dbReference>
<dbReference type="InterPro" id="IPR002649">
    <property type="entry name" value="tRNA_m1G_MeTrfase_TrmD"/>
</dbReference>
<evidence type="ECO:0000256" key="13">
    <source>
        <dbReference type="ARBA" id="ARBA00033392"/>
    </source>
</evidence>
<gene>
    <name evidence="15" type="primary">trmD</name>
    <name evidence="20" type="ORF">SOIL9_40130</name>
</gene>
<evidence type="ECO:0000256" key="7">
    <source>
        <dbReference type="ARBA" id="ARBA00022490"/>
    </source>
</evidence>
<dbReference type="EMBL" id="LR593886">
    <property type="protein sequence ID" value="VTR93701.1"/>
    <property type="molecule type" value="Genomic_DNA"/>
</dbReference>
<dbReference type="NCBIfam" id="NF000648">
    <property type="entry name" value="PRK00026.1"/>
    <property type="match status" value="1"/>
</dbReference>